<feature type="transmembrane region" description="Helical" evidence="7">
    <location>
        <begin position="284"/>
        <end position="300"/>
    </location>
</feature>
<evidence type="ECO:0000259" key="8">
    <source>
        <dbReference type="PROSITE" id="PS50850"/>
    </source>
</evidence>
<sequence length="410" mass="45815">MNWQLARQFPSLVWIMILGVFFSRGTFFMVWPFMAIMLYQKFNLNEWQVGLTMTLSAVSAVLVGFYAGALTDRLGRKTMLITAGVLAVLAFSLLAVADQVLLYAICMTFCAISREIWEPPAKAIISDMLPSSEMREMAFQLRYFSINVGAALFPLAGVWLGFSGQQHTFFAVAAVYLILLWVVWWGFRRPSSPKTATASIVPLRQILTVLKQDKLFLLLVAANTLVAFVFAHMDSSLVQYLSREGLDNVVQLVGTLIFTNGMTIVCFQFVMVRLMQKRSLTHRVQVGMVLLTLSQLGYALNPVEWYWGWIVATFLLSLGECVLFPTMNIQIDRIAPPNMRGVYYGAAAIYSLGFAIAPYIGGLLLKAYGGPALFLCTSFCCLAVFVLYQQVRRAERQALQLSDGPLENQG</sequence>
<feature type="transmembrane region" description="Helical" evidence="7">
    <location>
        <begin position="306"/>
        <end position="329"/>
    </location>
</feature>
<evidence type="ECO:0000256" key="7">
    <source>
        <dbReference type="SAM" id="Phobius"/>
    </source>
</evidence>
<feature type="domain" description="Major facilitator superfamily (MFS) profile" evidence="8">
    <location>
        <begin position="12"/>
        <end position="395"/>
    </location>
</feature>
<keyword evidence="4 7" id="KW-0812">Transmembrane</keyword>
<proteinExistence type="predicted"/>
<evidence type="ECO:0000313" key="10">
    <source>
        <dbReference type="Proteomes" id="UP001501757"/>
    </source>
</evidence>
<keyword evidence="3" id="KW-1003">Cell membrane</keyword>
<name>A0ABN0X2G1_9ALTE</name>
<dbReference type="PANTHER" id="PTHR23517">
    <property type="entry name" value="RESISTANCE PROTEIN MDTM, PUTATIVE-RELATED-RELATED"/>
    <property type="match status" value="1"/>
</dbReference>
<dbReference type="InterPro" id="IPR011701">
    <property type="entry name" value="MFS"/>
</dbReference>
<dbReference type="PANTHER" id="PTHR23517:SF2">
    <property type="entry name" value="MULTIDRUG RESISTANCE PROTEIN MDTH"/>
    <property type="match status" value="1"/>
</dbReference>
<dbReference type="EMBL" id="BAAAEI010000007">
    <property type="protein sequence ID" value="GAA0353271.1"/>
    <property type="molecule type" value="Genomic_DNA"/>
</dbReference>
<comment type="subcellular location">
    <subcellularLocation>
        <location evidence="1">Cell membrane</location>
        <topology evidence="1">Multi-pass membrane protein</topology>
    </subcellularLocation>
</comment>
<dbReference type="InterPro" id="IPR036259">
    <property type="entry name" value="MFS_trans_sf"/>
</dbReference>
<keyword evidence="6 7" id="KW-0472">Membrane</keyword>
<dbReference type="Pfam" id="PF07690">
    <property type="entry name" value="MFS_1"/>
    <property type="match status" value="1"/>
</dbReference>
<evidence type="ECO:0000256" key="4">
    <source>
        <dbReference type="ARBA" id="ARBA00022692"/>
    </source>
</evidence>
<dbReference type="RefSeq" id="WP_343844176.1">
    <property type="nucleotide sequence ID" value="NZ_BAAAEI010000007.1"/>
</dbReference>
<protein>
    <submittedName>
        <fullName evidence="9">MFS transporter</fullName>
    </submittedName>
</protein>
<evidence type="ECO:0000256" key="6">
    <source>
        <dbReference type="ARBA" id="ARBA00023136"/>
    </source>
</evidence>
<keyword evidence="2" id="KW-0813">Transport</keyword>
<evidence type="ECO:0000256" key="2">
    <source>
        <dbReference type="ARBA" id="ARBA00022448"/>
    </source>
</evidence>
<feature type="transmembrane region" description="Helical" evidence="7">
    <location>
        <begin position="51"/>
        <end position="71"/>
    </location>
</feature>
<feature type="transmembrane region" description="Helical" evidence="7">
    <location>
        <begin position="215"/>
        <end position="233"/>
    </location>
</feature>
<evidence type="ECO:0000256" key="1">
    <source>
        <dbReference type="ARBA" id="ARBA00004651"/>
    </source>
</evidence>
<feature type="transmembrane region" description="Helical" evidence="7">
    <location>
        <begin position="253"/>
        <end position="272"/>
    </location>
</feature>
<keyword evidence="5 7" id="KW-1133">Transmembrane helix</keyword>
<evidence type="ECO:0000256" key="5">
    <source>
        <dbReference type="ARBA" id="ARBA00022989"/>
    </source>
</evidence>
<feature type="transmembrane region" description="Helical" evidence="7">
    <location>
        <begin position="341"/>
        <end position="361"/>
    </location>
</feature>
<dbReference type="CDD" id="cd17329">
    <property type="entry name" value="MFS_MdtH_MDR_like"/>
    <property type="match status" value="1"/>
</dbReference>
<evidence type="ECO:0000256" key="3">
    <source>
        <dbReference type="ARBA" id="ARBA00022475"/>
    </source>
</evidence>
<evidence type="ECO:0000313" key="9">
    <source>
        <dbReference type="EMBL" id="GAA0353271.1"/>
    </source>
</evidence>
<gene>
    <name evidence="9" type="ORF">GCM10009092_17050</name>
</gene>
<feature type="transmembrane region" description="Helical" evidence="7">
    <location>
        <begin position="138"/>
        <end position="162"/>
    </location>
</feature>
<keyword evidence="10" id="KW-1185">Reference proteome</keyword>
<dbReference type="PROSITE" id="PS50850">
    <property type="entry name" value="MFS"/>
    <property type="match status" value="1"/>
</dbReference>
<dbReference type="SUPFAM" id="SSF103473">
    <property type="entry name" value="MFS general substrate transporter"/>
    <property type="match status" value="1"/>
</dbReference>
<comment type="caution">
    <text evidence="9">The sequence shown here is derived from an EMBL/GenBank/DDBJ whole genome shotgun (WGS) entry which is preliminary data.</text>
</comment>
<accession>A0ABN0X2G1</accession>
<organism evidence="9 10">
    <name type="scientific">Bowmanella denitrificans</name>
    <dbReference type="NCBI Taxonomy" id="366582"/>
    <lineage>
        <taxon>Bacteria</taxon>
        <taxon>Pseudomonadati</taxon>
        <taxon>Pseudomonadota</taxon>
        <taxon>Gammaproteobacteria</taxon>
        <taxon>Alteromonadales</taxon>
        <taxon>Alteromonadaceae</taxon>
        <taxon>Bowmanella</taxon>
    </lineage>
</organism>
<feature type="transmembrane region" description="Helical" evidence="7">
    <location>
        <begin position="168"/>
        <end position="187"/>
    </location>
</feature>
<dbReference type="Gene3D" id="1.20.1250.20">
    <property type="entry name" value="MFS general substrate transporter like domains"/>
    <property type="match status" value="1"/>
</dbReference>
<dbReference type="InterPro" id="IPR050171">
    <property type="entry name" value="MFS_Transporters"/>
</dbReference>
<feature type="transmembrane region" description="Helical" evidence="7">
    <location>
        <begin position="12"/>
        <end position="39"/>
    </location>
</feature>
<feature type="transmembrane region" description="Helical" evidence="7">
    <location>
        <begin position="78"/>
        <end position="94"/>
    </location>
</feature>
<reference evidence="9 10" key="1">
    <citation type="journal article" date="2019" name="Int. J. Syst. Evol. Microbiol.">
        <title>The Global Catalogue of Microorganisms (GCM) 10K type strain sequencing project: providing services to taxonomists for standard genome sequencing and annotation.</title>
        <authorList>
            <consortium name="The Broad Institute Genomics Platform"/>
            <consortium name="The Broad Institute Genome Sequencing Center for Infectious Disease"/>
            <person name="Wu L."/>
            <person name="Ma J."/>
        </authorList>
    </citation>
    <scope>NUCLEOTIDE SEQUENCE [LARGE SCALE GENOMIC DNA]</scope>
    <source>
        <strain evidence="9 10">JCM 13378</strain>
    </source>
</reference>
<dbReference type="InterPro" id="IPR020846">
    <property type="entry name" value="MFS_dom"/>
</dbReference>
<feature type="transmembrane region" description="Helical" evidence="7">
    <location>
        <begin position="367"/>
        <end position="388"/>
    </location>
</feature>
<dbReference type="Proteomes" id="UP001501757">
    <property type="component" value="Unassembled WGS sequence"/>
</dbReference>